<accession>A0A940DNI7</accession>
<dbReference type="Gene3D" id="3.20.20.220">
    <property type="match status" value="1"/>
</dbReference>
<evidence type="ECO:0000256" key="6">
    <source>
        <dbReference type="ARBA" id="ARBA00022827"/>
    </source>
</evidence>
<dbReference type="InterPro" id="IPR004620">
    <property type="entry name" value="MTHF_reductase_bac"/>
</dbReference>
<evidence type="ECO:0000256" key="11">
    <source>
        <dbReference type="ARBA" id="ARBA00048628"/>
    </source>
</evidence>
<dbReference type="GO" id="GO:0106312">
    <property type="term" value="F:methylenetetrahydrofolate reductase (NADH) activity"/>
    <property type="evidence" value="ECO:0007669"/>
    <property type="project" value="UniProtKB-EC"/>
</dbReference>
<keyword evidence="7 12" id="KW-0560">Oxidoreductase</keyword>
<comment type="similarity">
    <text evidence="3 12">Belongs to the methylenetetrahydrofolate reductase family.</text>
</comment>
<evidence type="ECO:0000256" key="1">
    <source>
        <dbReference type="ARBA" id="ARBA00001974"/>
    </source>
</evidence>
<keyword evidence="4" id="KW-0028">Amino-acid biosynthesis</keyword>
<dbReference type="Pfam" id="PF02219">
    <property type="entry name" value="MTHFR"/>
    <property type="match status" value="1"/>
</dbReference>
<evidence type="ECO:0000256" key="3">
    <source>
        <dbReference type="ARBA" id="ARBA00006743"/>
    </source>
</evidence>
<keyword evidence="5 12" id="KW-0285">Flavoprotein</keyword>
<evidence type="ECO:0000256" key="9">
    <source>
        <dbReference type="ARBA" id="ARBA00023167"/>
    </source>
</evidence>
<keyword evidence="8" id="KW-0520">NAD</keyword>
<dbReference type="AlphaFoldDB" id="A0A940DNI7"/>
<comment type="pathway">
    <text evidence="10">Amino-acid biosynthesis; L-methionine biosynthesis via de novo pathway.</text>
</comment>
<dbReference type="GO" id="GO:0035999">
    <property type="term" value="P:tetrahydrofolate interconversion"/>
    <property type="evidence" value="ECO:0007669"/>
    <property type="project" value="TreeGrafter"/>
</dbReference>
<reference evidence="13" key="2">
    <citation type="journal article" date="2021" name="PeerJ">
        <title>Extensive microbial diversity within the chicken gut microbiome revealed by metagenomics and culture.</title>
        <authorList>
            <person name="Gilroy R."/>
            <person name="Ravi A."/>
            <person name="Getino M."/>
            <person name="Pursley I."/>
            <person name="Horton D.L."/>
            <person name="Alikhan N.F."/>
            <person name="Baker D."/>
            <person name="Gharbi K."/>
            <person name="Hall N."/>
            <person name="Watson M."/>
            <person name="Adriaenssens E.M."/>
            <person name="Foster-Nyarko E."/>
            <person name="Jarju S."/>
            <person name="Secka A."/>
            <person name="Antonio M."/>
            <person name="Oren A."/>
            <person name="Chaudhuri R.R."/>
            <person name="La Ragione R."/>
            <person name="Hildebrand F."/>
            <person name="Pallen M.J."/>
        </authorList>
    </citation>
    <scope>NUCLEOTIDE SEQUENCE</scope>
    <source>
        <strain evidence="13">F1-3629</strain>
    </source>
</reference>
<comment type="caution">
    <text evidence="13">The sequence shown here is derived from an EMBL/GenBank/DDBJ whole genome shotgun (WGS) entry which is preliminary data.</text>
</comment>
<dbReference type="EMBL" id="JADIMJ010000085">
    <property type="protein sequence ID" value="MBO8454199.1"/>
    <property type="molecule type" value="Genomic_DNA"/>
</dbReference>
<dbReference type="GO" id="GO:0009086">
    <property type="term" value="P:methionine biosynthetic process"/>
    <property type="evidence" value="ECO:0007669"/>
    <property type="project" value="UniProtKB-KW"/>
</dbReference>
<comment type="catalytic activity">
    <reaction evidence="11">
        <text>(6S)-5-methyl-5,6,7,8-tetrahydrofolate + NAD(+) = (6R)-5,10-methylene-5,6,7,8-tetrahydrofolate + NADH + H(+)</text>
        <dbReference type="Rhea" id="RHEA:19821"/>
        <dbReference type="ChEBI" id="CHEBI:15378"/>
        <dbReference type="ChEBI" id="CHEBI:15636"/>
        <dbReference type="ChEBI" id="CHEBI:18608"/>
        <dbReference type="ChEBI" id="CHEBI:57540"/>
        <dbReference type="ChEBI" id="CHEBI:57945"/>
        <dbReference type="EC" id="1.5.1.54"/>
    </reaction>
    <physiologicalReaction direction="right-to-left" evidence="11">
        <dbReference type="Rhea" id="RHEA:19823"/>
    </physiologicalReaction>
</comment>
<evidence type="ECO:0000256" key="5">
    <source>
        <dbReference type="ARBA" id="ARBA00022630"/>
    </source>
</evidence>
<organism evidence="13 14">
    <name type="scientific">Candidatus Cryptobacteroides gallistercoris</name>
    <dbReference type="NCBI Taxonomy" id="2840765"/>
    <lineage>
        <taxon>Bacteria</taxon>
        <taxon>Pseudomonadati</taxon>
        <taxon>Bacteroidota</taxon>
        <taxon>Bacteroidia</taxon>
        <taxon>Bacteroidales</taxon>
        <taxon>Candidatus Cryptobacteroides</taxon>
    </lineage>
</organism>
<evidence type="ECO:0000256" key="10">
    <source>
        <dbReference type="ARBA" id="ARBA00034478"/>
    </source>
</evidence>
<evidence type="ECO:0000256" key="12">
    <source>
        <dbReference type="RuleBase" id="RU003862"/>
    </source>
</evidence>
<keyword evidence="6 12" id="KW-0274">FAD</keyword>
<dbReference type="EC" id="1.5.1.54" evidence="12"/>
<comment type="cofactor">
    <cofactor evidence="1 12">
        <name>FAD</name>
        <dbReference type="ChEBI" id="CHEBI:57692"/>
    </cofactor>
</comment>
<dbReference type="PANTHER" id="PTHR45754:SF3">
    <property type="entry name" value="METHYLENETETRAHYDROFOLATE REDUCTASE (NADPH)"/>
    <property type="match status" value="1"/>
</dbReference>
<evidence type="ECO:0000313" key="13">
    <source>
        <dbReference type="EMBL" id="MBO8454199.1"/>
    </source>
</evidence>
<dbReference type="InterPro" id="IPR029041">
    <property type="entry name" value="FAD-linked_oxidoreductase-like"/>
</dbReference>
<dbReference type="SUPFAM" id="SSF51730">
    <property type="entry name" value="FAD-linked oxidoreductase"/>
    <property type="match status" value="1"/>
</dbReference>
<dbReference type="GO" id="GO:0071949">
    <property type="term" value="F:FAD binding"/>
    <property type="evidence" value="ECO:0007669"/>
    <property type="project" value="TreeGrafter"/>
</dbReference>
<evidence type="ECO:0000256" key="8">
    <source>
        <dbReference type="ARBA" id="ARBA00023027"/>
    </source>
</evidence>
<proteinExistence type="inferred from homology"/>
<evidence type="ECO:0000256" key="7">
    <source>
        <dbReference type="ARBA" id="ARBA00023002"/>
    </source>
</evidence>
<evidence type="ECO:0000313" key="14">
    <source>
        <dbReference type="Proteomes" id="UP000771749"/>
    </source>
</evidence>
<dbReference type="Proteomes" id="UP000771749">
    <property type="component" value="Unassembled WGS sequence"/>
</dbReference>
<reference evidence="13" key="1">
    <citation type="submission" date="2020-10" db="EMBL/GenBank/DDBJ databases">
        <authorList>
            <person name="Gilroy R."/>
        </authorList>
    </citation>
    <scope>NUCLEOTIDE SEQUENCE</scope>
    <source>
        <strain evidence="13">F1-3629</strain>
    </source>
</reference>
<name>A0A940DNI7_9BACT</name>
<dbReference type="InterPro" id="IPR003171">
    <property type="entry name" value="Mehydrof_redctse-like"/>
</dbReference>
<evidence type="ECO:0000256" key="4">
    <source>
        <dbReference type="ARBA" id="ARBA00022605"/>
    </source>
</evidence>
<dbReference type="PANTHER" id="PTHR45754">
    <property type="entry name" value="METHYLENETETRAHYDROFOLATE REDUCTASE"/>
    <property type="match status" value="1"/>
</dbReference>
<dbReference type="GO" id="GO:0005829">
    <property type="term" value="C:cytosol"/>
    <property type="evidence" value="ECO:0007669"/>
    <property type="project" value="InterPro"/>
</dbReference>
<sequence length="313" mass="35119">MKISDILSRGGRPFPSLEIVPPLRGMTKDELLDSIRPLMEFCPKYINVTCHRDEYEYREKPDGSFSRHLVRKRVSEVAVCGAIMSEFDIETVPHIICGGAAAEEIESELHDLRFMGISNVMALRGDSIAGEKRFTPVPGGYRYAGELVSAIRKFEKENGGTPEKRFFSIGVGGYPEKHFEAPNLETDILNLKKKADAGADYVITQMFFDNSVFYDFRDRCRKAGITIPIIPGLKPLSTVRQLTLLPESFSLDIPVELTEAMTAAGDDKEAAYRTGTEWCIMQCRDLLANGVPAVHFYTMGKSRNITEILRECF</sequence>
<keyword evidence="9" id="KW-0486">Methionine biosynthesis</keyword>
<gene>
    <name evidence="13" type="primary">metF</name>
    <name evidence="13" type="ORF">IAC07_05690</name>
</gene>
<evidence type="ECO:0000256" key="2">
    <source>
        <dbReference type="ARBA" id="ARBA00004777"/>
    </source>
</evidence>
<dbReference type="NCBIfam" id="TIGR00676">
    <property type="entry name" value="fadh2"/>
    <property type="match status" value="1"/>
</dbReference>
<protein>
    <recommendedName>
        <fullName evidence="12">Methylenetetrahydrofolate reductase</fullName>
        <ecNumber evidence="12">1.5.1.54</ecNumber>
    </recommendedName>
</protein>
<comment type="pathway">
    <text evidence="2 12">One-carbon metabolism; tetrahydrofolate interconversion.</text>
</comment>
<dbReference type="CDD" id="cd00537">
    <property type="entry name" value="MTHFR"/>
    <property type="match status" value="1"/>
</dbReference>